<dbReference type="Proteomes" id="UP000216478">
    <property type="component" value="Unassembled WGS sequence"/>
</dbReference>
<dbReference type="EMBL" id="NNRL01000161">
    <property type="protein sequence ID" value="OYR11860.1"/>
    <property type="molecule type" value="Genomic_DNA"/>
</dbReference>
<name>A0A256FAV2_9HYPH</name>
<sequence length="72" mass="8056">MVNVRLTRLESSIKIARASFFITQNIQAIIGTDATKPARSDKRQIGCNLIENLGRIPKKCKTAFGKEAHEEK</sequence>
<accession>A0A256FAV2</accession>
<dbReference type="AlphaFoldDB" id="A0A256FAV2"/>
<organism evidence="1 2">
    <name type="scientific">Brucella grignonensis</name>
    <dbReference type="NCBI Taxonomy" id="94627"/>
    <lineage>
        <taxon>Bacteria</taxon>
        <taxon>Pseudomonadati</taxon>
        <taxon>Pseudomonadota</taxon>
        <taxon>Alphaproteobacteria</taxon>
        <taxon>Hyphomicrobiales</taxon>
        <taxon>Brucellaceae</taxon>
        <taxon>Brucella/Ochrobactrum group</taxon>
        <taxon>Brucella</taxon>
    </lineage>
</organism>
<evidence type="ECO:0000313" key="1">
    <source>
        <dbReference type="EMBL" id="OYR11860.1"/>
    </source>
</evidence>
<protein>
    <submittedName>
        <fullName evidence="1">Uncharacterized protein</fullName>
    </submittedName>
</protein>
<reference evidence="1 2" key="1">
    <citation type="submission" date="2017-07" db="EMBL/GenBank/DDBJ databases">
        <title>Phylogenetic study on the rhizospheric bacterium Ochrobactrum sp. A44.</title>
        <authorList>
            <person name="Krzyzanowska D.M."/>
            <person name="Ossowicki A."/>
            <person name="Rajewska M."/>
            <person name="Maciag T."/>
            <person name="Kaczynski Z."/>
            <person name="Czerwicka M."/>
            <person name="Jafra S."/>
        </authorList>
    </citation>
    <scope>NUCLEOTIDE SEQUENCE [LARGE SCALE GENOMIC DNA]</scope>
    <source>
        <strain evidence="1 2">OgA9a</strain>
    </source>
</reference>
<keyword evidence="2" id="KW-1185">Reference proteome</keyword>
<comment type="caution">
    <text evidence="1">The sequence shown here is derived from an EMBL/GenBank/DDBJ whole genome shotgun (WGS) entry which is preliminary data.</text>
</comment>
<proteinExistence type="predicted"/>
<gene>
    <name evidence="1" type="ORF">CEV33_1423</name>
</gene>
<evidence type="ECO:0000313" key="2">
    <source>
        <dbReference type="Proteomes" id="UP000216478"/>
    </source>
</evidence>